<dbReference type="Proteomes" id="UP000288716">
    <property type="component" value="Unassembled WGS sequence"/>
</dbReference>
<dbReference type="GO" id="GO:0005525">
    <property type="term" value="F:GTP binding"/>
    <property type="evidence" value="ECO:0007669"/>
    <property type="project" value="UniProtKB-KW"/>
</dbReference>
<keyword evidence="1" id="KW-0479">Metal-binding</keyword>
<dbReference type="InterPro" id="IPR006073">
    <property type="entry name" value="GTP-bd"/>
</dbReference>
<dbReference type="Pfam" id="PF16360">
    <property type="entry name" value="GTP-bdg_M"/>
    <property type="match status" value="1"/>
</dbReference>
<dbReference type="InterPro" id="IPR025121">
    <property type="entry name" value="GTPase_HflX_N"/>
</dbReference>
<evidence type="ECO:0000256" key="3">
    <source>
        <dbReference type="ARBA" id="ARBA00022842"/>
    </source>
</evidence>
<dbReference type="NCBIfam" id="TIGR03156">
    <property type="entry name" value="GTP_HflX"/>
    <property type="match status" value="1"/>
</dbReference>
<dbReference type="AlphaFoldDB" id="A0A443SI94"/>
<dbReference type="FunFam" id="3.40.50.300:FF:000886">
    <property type="entry name" value="Putative GTP-binding protein 6"/>
    <property type="match status" value="1"/>
</dbReference>
<dbReference type="OrthoDB" id="10268034at2759"/>
<dbReference type="Gene3D" id="3.40.50.11060">
    <property type="entry name" value="GTPase HflX, N-terminal domain"/>
    <property type="match status" value="1"/>
</dbReference>
<dbReference type="InterPro" id="IPR030394">
    <property type="entry name" value="G_HFLX_dom"/>
</dbReference>
<evidence type="ECO:0000256" key="4">
    <source>
        <dbReference type="ARBA" id="ARBA00023134"/>
    </source>
</evidence>
<keyword evidence="3" id="KW-0460">Magnesium</keyword>
<sequence>MNARVFSVFARRICVFSKHLLQNRHCSQGRRTTAIEDEIKEILDDDEGFENVRKQISNYGWSLENRNVFVVQPRVKYGPERFAFDRDYLLQETIALIETLPNWKVCGFSVVPTIGLKKKALFGSGNLEKLRAEIFNSNCNTVVLSTDLLTAMQQSFLEECLAVPVCDRYSIVLQIFKDHAKTKEAKLQVALAEIPYIRSKLRDLHIKSSTSDNPLINAVGGSKEKLYDDRKKILRDREGFIRKCLDKLSSQREINKEQRIRLEIPSVAIVGYTNAGKTSLIKNITNDARLEPQDYLFATLDVTAHMARLPQGQKTLLLDTVGFISNIPIELVHAFNSTLNDVVASDLIVHVYDVSHPNVEEQRKTVMNTLKSIGVSEKLMSSIVEVGNKIDLVESEKLSEKEHFYISAKKSTNIFSLKEEMERRLYVNTNRFMRTLRVLNGGELYQWLWSNITLASITADAEDSNFAVVEAYFTEASFAKFLKLANKKVG</sequence>
<dbReference type="PRINTS" id="PR00326">
    <property type="entry name" value="GTP1OBG"/>
</dbReference>
<dbReference type="Pfam" id="PF13167">
    <property type="entry name" value="GTP-bdg_N"/>
    <property type="match status" value="1"/>
</dbReference>
<organism evidence="6 7">
    <name type="scientific">Leptotrombidium deliense</name>
    <dbReference type="NCBI Taxonomy" id="299467"/>
    <lineage>
        <taxon>Eukaryota</taxon>
        <taxon>Metazoa</taxon>
        <taxon>Ecdysozoa</taxon>
        <taxon>Arthropoda</taxon>
        <taxon>Chelicerata</taxon>
        <taxon>Arachnida</taxon>
        <taxon>Acari</taxon>
        <taxon>Acariformes</taxon>
        <taxon>Trombidiformes</taxon>
        <taxon>Prostigmata</taxon>
        <taxon>Anystina</taxon>
        <taxon>Parasitengona</taxon>
        <taxon>Trombiculoidea</taxon>
        <taxon>Trombiculidae</taxon>
        <taxon>Leptotrombidium</taxon>
    </lineage>
</organism>
<dbReference type="SUPFAM" id="SSF52540">
    <property type="entry name" value="P-loop containing nucleoside triphosphate hydrolases"/>
    <property type="match status" value="1"/>
</dbReference>
<dbReference type="STRING" id="299467.A0A443SI94"/>
<evidence type="ECO:0000256" key="1">
    <source>
        <dbReference type="ARBA" id="ARBA00022723"/>
    </source>
</evidence>
<name>A0A443SI94_9ACAR</name>
<dbReference type="InterPro" id="IPR042108">
    <property type="entry name" value="GTPase_HflX_N_sf"/>
</dbReference>
<keyword evidence="7" id="KW-1185">Reference proteome</keyword>
<dbReference type="Gene3D" id="3.40.50.300">
    <property type="entry name" value="P-loop containing nucleotide triphosphate hydrolases"/>
    <property type="match status" value="1"/>
</dbReference>
<dbReference type="GO" id="GO:0043022">
    <property type="term" value="F:ribosome binding"/>
    <property type="evidence" value="ECO:0007669"/>
    <property type="project" value="TreeGrafter"/>
</dbReference>
<dbReference type="VEuPathDB" id="VectorBase:LDEU004825"/>
<proteinExistence type="predicted"/>
<protein>
    <submittedName>
        <fullName evidence="6">Putative GTP-binding protein 6-like protein</fullName>
    </submittedName>
</protein>
<feature type="domain" description="Hflx-type G" evidence="5">
    <location>
        <begin position="265"/>
        <end position="429"/>
    </location>
</feature>
<evidence type="ECO:0000313" key="7">
    <source>
        <dbReference type="Proteomes" id="UP000288716"/>
    </source>
</evidence>
<evidence type="ECO:0000259" key="5">
    <source>
        <dbReference type="PROSITE" id="PS51705"/>
    </source>
</evidence>
<evidence type="ECO:0000313" key="6">
    <source>
        <dbReference type="EMBL" id="RWS27215.1"/>
    </source>
</evidence>
<evidence type="ECO:0000256" key="2">
    <source>
        <dbReference type="ARBA" id="ARBA00022741"/>
    </source>
</evidence>
<keyword evidence="4" id="KW-0342">GTP-binding</keyword>
<dbReference type="InterPro" id="IPR016496">
    <property type="entry name" value="GTPase_HflX"/>
</dbReference>
<dbReference type="PANTHER" id="PTHR10229">
    <property type="entry name" value="GTP-BINDING PROTEIN HFLX"/>
    <property type="match status" value="1"/>
</dbReference>
<dbReference type="GO" id="GO:0046872">
    <property type="term" value="F:metal ion binding"/>
    <property type="evidence" value="ECO:0007669"/>
    <property type="project" value="UniProtKB-KW"/>
</dbReference>
<comment type="caution">
    <text evidence="6">The sequence shown here is derived from an EMBL/GenBank/DDBJ whole genome shotgun (WGS) entry which is preliminary data.</text>
</comment>
<dbReference type="InterPro" id="IPR027417">
    <property type="entry name" value="P-loop_NTPase"/>
</dbReference>
<dbReference type="PROSITE" id="PS51705">
    <property type="entry name" value="G_HFLX"/>
    <property type="match status" value="1"/>
</dbReference>
<gene>
    <name evidence="6" type="ORF">B4U80_04589</name>
</gene>
<dbReference type="EMBL" id="NCKV01002176">
    <property type="protein sequence ID" value="RWS27215.1"/>
    <property type="molecule type" value="Genomic_DNA"/>
</dbReference>
<dbReference type="Pfam" id="PF01926">
    <property type="entry name" value="MMR_HSR1"/>
    <property type="match status" value="1"/>
</dbReference>
<keyword evidence="2" id="KW-0547">Nucleotide-binding</keyword>
<reference evidence="6 7" key="1">
    <citation type="journal article" date="2018" name="Gigascience">
        <title>Genomes of trombidid mites reveal novel predicted allergens and laterally-transferred genes associated with secondary metabolism.</title>
        <authorList>
            <person name="Dong X."/>
            <person name="Chaisiri K."/>
            <person name="Xia D."/>
            <person name="Armstrong S.D."/>
            <person name="Fang Y."/>
            <person name="Donnelly M.J."/>
            <person name="Kadowaki T."/>
            <person name="McGarry J.W."/>
            <person name="Darby A.C."/>
            <person name="Makepeace B.L."/>
        </authorList>
    </citation>
    <scope>NUCLEOTIDE SEQUENCE [LARGE SCALE GENOMIC DNA]</scope>
    <source>
        <strain evidence="6">UoL-UT</strain>
    </source>
</reference>
<dbReference type="PANTHER" id="PTHR10229:SF0">
    <property type="entry name" value="GTP-BINDING PROTEIN 6-RELATED"/>
    <property type="match status" value="1"/>
</dbReference>
<dbReference type="GO" id="GO:0005737">
    <property type="term" value="C:cytoplasm"/>
    <property type="evidence" value="ECO:0007669"/>
    <property type="project" value="TreeGrafter"/>
</dbReference>
<accession>A0A443SI94</accession>
<dbReference type="CDD" id="cd01878">
    <property type="entry name" value="HflX"/>
    <property type="match status" value="1"/>
</dbReference>
<dbReference type="InterPro" id="IPR032305">
    <property type="entry name" value="GTP-bd_M"/>
</dbReference>